<evidence type="ECO:0000313" key="13">
    <source>
        <dbReference type="Proteomes" id="UP000215215"/>
    </source>
</evidence>
<dbReference type="GO" id="GO:0030983">
    <property type="term" value="F:mismatched DNA binding"/>
    <property type="evidence" value="ECO:0007669"/>
    <property type="project" value="InterPro"/>
</dbReference>
<dbReference type="InterPro" id="IPR036187">
    <property type="entry name" value="DNA_mismatch_repair_MutS_sf"/>
</dbReference>
<dbReference type="InterPro" id="IPR036678">
    <property type="entry name" value="MutS_con_dom_sf"/>
</dbReference>
<dbReference type="Pfam" id="PF05188">
    <property type="entry name" value="MutS_II"/>
    <property type="match status" value="1"/>
</dbReference>
<dbReference type="Gene3D" id="3.40.1170.10">
    <property type="entry name" value="DNA repair protein MutS, domain I"/>
    <property type="match status" value="1"/>
</dbReference>
<evidence type="ECO:0000256" key="2">
    <source>
        <dbReference type="ARBA" id="ARBA00021982"/>
    </source>
</evidence>
<evidence type="ECO:0000256" key="1">
    <source>
        <dbReference type="ARBA" id="ARBA00006271"/>
    </source>
</evidence>
<evidence type="ECO:0000256" key="6">
    <source>
        <dbReference type="ARBA" id="ARBA00023125"/>
    </source>
</evidence>
<dbReference type="SUPFAM" id="SSF55271">
    <property type="entry name" value="DNA repair protein MutS, domain I"/>
    <property type="match status" value="1"/>
</dbReference>
<dbReference type="InterPro" id="IPR007696">
    <property type="entry name" value="DNA_mismatch_repair_MutS_core"/>
</dbReference>
<dbReference type="FunFam" id="3.40.50.300:FF:000870">
    <property type="entry name" value="MutS protein homolog 4"/>
    <property type="match status" value="1"/>
</dbReference>
<evidence type="ECO:0000256" key="9">
    <source>
        <dbReference type="HAMAP-Rule" id="MF_00096"/>
    </source>
</evidence>
<dbReference type="Proteomes" id="UP000215215">
    <property type="component" value="Unassembled WGS sequence"/>
</dbReference>
<dbReference type="GO" id="GO:0003684">
    <property type="term" value="F:damaged DNA binding"/>
    <property type="evidence" value="ECO:0007669"/>
    <property type="project" value="UniProtKB-UniRule"/>
</dbReference>
<dbReference type="AlphaFoldDB" id="A0A235BU27"/>
<dbReference type="InterPro" id="IPR007695">
    <property type="entry name" value="DNA_mismatch_repair_MutS-lik_N"/>
</dbReference>
<dbReference type="Gene3D" id="3.30.420.110">
    <property type="entry name" value="MutS, connector domain"/>
    <property type="match status" value="1"/>
</dbReference>
<dbReference type="GO" id="GO:0005524">
    <property type="term" value="F:ATP binding"/>
    <property type="evidence" value="ECO:0007669"/>
    <property type="project" value="UniProtKB-UniRule"/>
</dbReference>
<keyword evidence="4 9" id="KW-0227">DNA damage</keyword>
<name>A0A235BU27_UNCW3</name>
<comment type="function">
    <text evidence="8 9">This protein is involved in the repair of mismatches in DNA. It is possible that it carries out the mismatch recognition step. This protein has a weak ATPase activity.</text>
</comment>
<evidence type="ECO:0000256" key="5">
    <source>
        <dbReference type="ARBA" id="ARBA00022840"/>
    </source>
</evidence>
<dbReference type="InterPro" id="IPR016151">
    <property type="entry name" value="DNA_mismatch_repair_MutS_N"/>
</dbReference>
<dbReference type="InterPro" id="IPR007861">
    <property type="entry name" value="DNA_mismatch_repair_MutS_clamp"/>
</dbReference>
<dbReference type="InterPro" id="IPR000432">
    <property type="entry name" value="DNA_mismatch_repair_MutS_C"/>
</dbReference>
<dbReference type="SUPFAM" id="SSF48334">
    <property type="entry name" value="DNA repair protein MutS, domain III"/>
    <property type="match status" value="1"/>
</dbReference>
<dbReference type="InterPro" id="IPR027417">
    <property type="entry name" value="P-loop_NTPase"/>
</dbReference>
<gene>
    <name evidence="9" type="primary">mutS</name>
    <name evidence="12" type="ORF">CH333_04625</name>
</gene>
<dbReference type="Pfam" id="PF00488">
    <property type="entry name" value="MutS_V"/>
    <property type="match status" value="1"/>
</dbReference>
<dbReference type="SMART" id="SM00533">
    <property type="entry name" value="MUTSd"/>
    <property type="match status" value="1"/>
</dbReference>
<dbReference type="SUPFAM" id="SSF53150">
    <property type="entry name" value="DNA repair protein MutS, domain II"/>
    <property type="match status" value="1"/>
</dbReference>
<evidence type="ECO:0000256" key="3">
    <source>
        <dbReference type="ARBA" id="ARBA00022741"/>
    </source>
</evidence>
<feature type="domain" description="DNA mismatch repair proteins mutS family" evidence="11">
    <location>
        <begin position="674"/>
        <end position="690"/>
    </location>
</feature>
<dbReference type="NCBIfam" id="TIGR01070">
    <property type="entry name" value="mutS1"/>
    <property type="match status" value="1"/>
</dbReference>
<organism evidence="12 13">
    <name type="scientific">candidate division WOR-3 bacterium JGI_Cruoil_03_44_89</name>
    <dbReference type="NCBI Taxonomy" id="1973748"/>
    <lineage>
        <taxon>Bacteria</taxon>
        <taxon>Bacteria division WOR-3</taxon>
    </lineage>
</organism>
<dbReference type="GO" id="GO:0006298">
    <property type="term" value="P:mismatch repair"/>
    <property type="evidence" value="ECO:0007669"/>
    <property type="project" value="UniProtKB-UniRule"/>
</dbReference>
<evidence type="ECO:0000256" key="4">
    <source>
        <dbReference type="ARBA" id="ARBA00022763"/>
    </source>
</evidence>
<accession>A0A235BU27</accession>
<dbReference type="Gene3D" id="3.40.50.300">
    <property type="entry name" value="P-loop containing nucleotide triphosphate hydrolases"/>
    <property type="match status" value="1"/>
</dbReference>
<keyword evidence="5 9" id="KW-0067">ATP-binding</keyword>
<proteinExistence type="inferred from homology"/>
<evidence type="ECO:0000256" key="7">
    <source>
        <dbReference type="ARBA" id="ARBA00023204"/>
    </source>
</evidence>
<feature type="binding site" evidence="9">
    <location>
        <begin position="600"/>
        <end position="607"/>
    </location>
    <ligand>
        <name>ATP</name>
        <dbReference type="ChEBI" id="CHEBI:30616"/>
    </ligand>
</feature>
<dbReference type="Gene3D" id="1.10.1420.10">
    <property type="match status" value="2"/>
</dbReference>
<dbReference type="GO" id="GO:0005829">
    <property type="term" value="C:cytosol"/>
    <property type="evidence" value="ECO:0007669"/>
    <property type="project" value="TreeGrafter"/>
</dbReference>
<dbReference type="NCBIfam" id="NF003810">
    <property type="entry name" value="PRK05399.1"/>
    <property type="match status" value="1"/>
</dbReference>
<evidence type="ECO:0000259" key="11">
    <source>
        <dbReference type="PROSITE" id="PS00486"/>
    </source>
</evidence>
<keyword evidence="3 9" id="KW-0547">Nucleotide-binding</keyword>
<keyword evidence="6 9" id="KW-0238">DNA-binding</keyword>
<protein>
    <recommendedName>
        <fullName evidence="2 9">DNA mismatch repair protein MutS</fullName>
    </recommendedName>
</protein>
<dbReference type="InterPro" id="IPR007860">
    <property type="entry name" value="DNA_mmatch_repair_MutS_con_dom"/>
</dbReference>
<comment type="caution">
    <text evidence="12">The sequence shown here is derived from an EMBL/GenBank/DDBJ whole genome shotgun (WGS) entry which is preliminary data.</text>
</comment>
<reference evidence="12 13" key="1">
    <citation type="submission" date="2017-07" db="EMBL/GenBank/DDBJ databases">
        <title>Recovery of genomes from metagenomes via a dereplication, aggregation, and scoring strategy.</title>
        <authorList>
            <person name="Sieber C.M."/>
            <person name="Probst A.J."/>
            <person name="Sharrar A."/>
            <person name="Thomas B.C."/>
            <person name="Hess M."/>
            <person name="Tringe S.G."/>
            <person name="Banfield J.F."/>
        </authorList>
    </citation>
    <scope>NUCLEOTIDE SEQUENCE [LARGE SCALE GENOMIC DNA]</scope>
    <source>
        <strain evidence="12">JGI_Cruoil_03_44_89</strain>
    </source>
</reference>
<evidence type="ECO:0000313" key="12">
    <source>
        <dbReference type="EMBL" id="OYD15943.1"/>
    </source>
</evidence>
<dbReference type="SUPFAM" id="SSF52540">
    <property type="entry name" value="P-loop containing nucleoside triphosphate hydrolases"/>
    <property type="match status" value="1"/>
</dbReference>
<dbReference type="InterPro" id="IPR005748">
    <property type="entry name" value="DNA_mismatch_repair_MutS"/>
</dbReference>
<dbReference type="PANTHER" id="PTHR11361:SF34">
    <property type="entry name" value="DNA MISMATCH REPAIR PROTEIN MSH1, MITOCHONDRIAL"/>
    <property type="match status" value="1"/>
</dbReference>
<dbReference type="SMART" id="SM00534">
    <property type="entry name" value="MUTSac"/>
    <property type="match status" value="1"/>
</dbReference>
<dbReference type="InterPro" id="IPR017261">
    <property type="entry name" value="DNA_mismatch_repair_MutS/MSH"/>
</dbReference>
<keyword evidence="7 9" id="KW-0234">DNA repair</keyword>
<comment type="similarity">
    <text evidence="1 9 10">Belongs to the DNA mismatch repair MutS family.</text>
</comment>
<evidence type="ECO:0000256" key="8">
    <source>
        <dbReference type="ARBA" id="ARBA00024647"/>
    </source>
</evidence>
<dbReference type="Pfam" id="PF05192">
    <property type="entry name" value="MutS_III"/>
    <property type="match status" value="1"/>
</dbReference>
<dbReference type="PIRSF" id="PIRSF037677">
    <property type="entry name" value="DNA_mis_repair_Msh6"/>
    <property type="match status" value="1"/>
</dbReference>
<dbReference type="HAMAP" id="MF_00096">
    <property type="entry name" value="MutS"/>
    <property type="match status" value="1"/>
</dbReference>
<dbReference type="InterPro" id="IPR045076">
    <property type="entry name" value="MutS"/>
</dbReference>
<sequence>MKKSTITPLIRQYKRLKEKEPDAILFFRVGDFYETFYEDAILTSKVLGIALTKRQEGVPLAGVPHHSAKTYIQRLVSGGYKVAICEQLEEPKPGKLVERDIVEVITQGTVLDATLLDERRSNFLASISPGDNKCGLALLDISTGDFRVTELKRDELLDEIRKFEPKEIVLPSGTDGLDIEDIVISEMDDFEFDYEYALENLRSHFGTQTLDGFGCGWMTEGIRAAGAALLYAKRTKRKDLSHVERISPYSRSNSLILDEPTRRNLELVRKPTGETDGTLLSVLNDTTTPMGGRLLRDFLLSPLLNPERIRERQERVTVFYNNPSLTAQLRGILSRIPDLHRLTTRLSLERVNARDIIFLGGALKKFPEINGLLPESLSFYKLGNFMELVEEIEKTIVDSPPQTIRDGGIIRVGVNKELDELRNISKNAKLWIVDFEGKERRRTGIQSLKVGFNSVFGYYIEVTKPNLPRVPDDYLRKQTLTNAERFITPQLKEYEAKVLQADERSKLLEYEIFVELRDRLNNFVPSIRGASTKIAHLDVFSTLASVAKRYGYTRPTVDDEDRIVMKYSRHPVVERLLKEGEFIPNDVKLDLEERVLIITGPNMAGKSTYLRQIALCVILAQMGSYIPAREAKIGLIDRIFTRIGASDDLTRGVSTFLAEMTETANILNNATERSLLILDEIGRGTSTYDGLSIAWASVEYIVRNIKAKTLFATHYHELTELERLSGEIKNYNLECKKWKDEIIFLRKVVRGGSPQSYGIEVAKLAGLPKDVIERAKRILTSLEKEERKGSSERLMQPSQLGLFDGVRESEVERQLKDIDIEKLTPIDALMALKKLKDKLG</sequence>
<dbReference type="EMBL" id="NOZQ01000096">
    <property type="protein sequence ID" value="OYD15943.1"/>
    <property type="molecule type" value="Genomic_DNA"/>
</dbReference>
<dbReference type="Pfam" id="PF01624">
    <property type="entry name" value="MutS_I"/>
    <property type="match status" value="1"/>
</dbReference>
<dbReference type="PROSITE" id="PS00486">
    <property type="entry name" value="DNA_MISMATCH_REPAIR_2"/>
    <property type="match status" value="1"/>
</dbReference>
<dbReference type="GO" id="GO:0140664">
    <property type="term" value="F:ATP-dependent DNA damage sensor activity"/>
    <property type="evidence" value="ECO:0007669"/>
    <property type="project" value="InterPro"/>
</dbReference>
<dbReference type="CDD" id="cd03284">
    <property type="entry name" value="ABC_MutS1"/>
    <property type="match status" value="1"/>
</dbReference>
<evidence type="ECO:0000256" key="10">
    <source>
        <dbReference type="RuleBase" id="RU003756"/>
    </source>
</evidence>
<dbReference type="PANTHER" id="PTHR11361">
    <property type="entry name" value="DNA MISMATCH REPAIR PROTEIN MUTS FAMILY MEMBER"/>
    <property type="match status" value="1"/>
</dbReference>
<dbReference type="Pfam" id="PF05190">
    <property type="entry name" value="MutS_IV"/>
    <property type="match status" value="1"/>
</dbReference>